<evidence type="ECO:0000313" key="1">
    <source>
        <dbReference type="EMBL" id="MDC2888478.1"/>
    </source>
</evidence>
<dbReference type="EMBL" id="JAQOMS010000002">
    <property type="protein sequence ID" value="MDC2888478.1"/>
    <property type="molecule type" value="Genomic_DNA"/>
</dbReference>
<proteinExistence type="predicted"/>
<comment type="caution">
    <text evidence="1">The sequence shown here is derived from an EMBL/GenBank/DDBJ whole genome shotgun (WGS) entry which is preliminary data.</text>
</comment>
<sequence>MVGSGWYTEIVAPYVKGSGQYIAANFSPERFNSGDKREVYWGKISLKFMEKVAEKDIYGDVQLEVFENGKFEKPNNLPKVDIVLLIRSIHIWDEQGTLSEGLKSVFEVLKPWRHIGHSST</sequence>
<keyword evidence="2" id="KW-1185">Reference proteome</keyword>
<dbReference type="RefSeq" id="WP_272180090.1">
    <property type="nucleotide sequence ID" value="NZ_JAQOMS010000002.1"/>
</dbReference>
<dbReference type="InterPro" id="IPR029063">
    <property type="entry name" value="SAM-dependent_MTases_sf"/>
</dbReference>
<organism evidence="1 2">
    <name type="scientific">Psychrosphaera algicola</name>
    <dbReference type="NCBI Taxonomy" id="3023714"/>
    <lineage>
        <taxon>Bacteria</taxon>
        <taxon>Pseudomonadati</taxon>
        <taxon>Pseudomonadota</taxon>
        <taxon>Gammaproteobacteria</taxon>
        <taxon>Alteromonadales</taxon>
        <taxon>Pseudoalteromonadaceae</taxon>
        <taxon>Psychrosphaera</taxon>
    </lineage>
</organism>
<gene>
    <name evidence="1" type="ORF">PN838_06595</name>
</gene>
<accession>A0ABT5FCA6</accession>
<evidence type="ECO:0000313" key="2">
    <source>
        <dbReference type="Proteomes" id="UP001528411"/>
    </source>
</evidence>
<dbReference type="Proteomes" id="UP001528411">
    <property type="component" value="Unassembled WGS sequence"/>
</dbReference>
<protein>
    <submittedName>
        <fullName evidence="1">Uncharacterized protein</fullName>
    </submittedName>
</protein>
<name>A0ABT5FCA6_9GAMM</name>
<dbReference type="Gene3D" id="3.40.50.150">
    <property type="entry name" value="Vaccinia Virus protein VP39"/>
    <property type="match status" value="1"/>
</dbReference>
<reference evidence="1 2" key="1">
    <citation type="submission" date="2023-01" db="EMBL/GenBank/DDBJ databases">
        <title>Psychrosphaera sp. nov., isolated from marine algae.</title>
        <authorList>
            <person name="Bayburt H."/>
            <person name="Choi B.J."/>
            <person name="Kim J.M."/>
            <person name="Choi D.G."/>
            <person name="Jeon C.O."/>
        </authorList>
    </citation>
    <scope>NUCLEOTIDE SEQUENCE [LARGE SCALE GENOMIC DNA]</scope>
    <source>
        <strain evidence="1 2">G1-22</strain>
    </source>
</reference>